<dbReference type="Proteomes" id="UP000052015">
    <property type="component" value="Unassembled WGS sequence"/>
</dbReference>
<dbReference type="STRING" id="908809.ABG79_00294"/>
<organism evidence="3 4">
    <name type="scientific">Caloramator mitchellensis</name>
    <dbReference type="NCBI Taxonomy" id="908809"/>
    <lineage>
        <taxon>Bacteria</taxon>
        <taxon>Bacillati</taxon>
        <taxon>Bacillota</taxon>
        <taxon>Clostridia</taxon>
        <taxon>Eubacteriales</taxon>
        <taxon>Clostridiaceae</taxon>
        <taxon>Caloramator</taxon>
    </lineage>
</organism>
<name>A0A0R3K0R3_CALMK</name>
<reference evidence="3 4" key="1">
    <citation type="submission" date="2015-09" db="EMBL/GenBank/DDBJ databases">
        <title>Draft genome sequence of a Caloramator mitchellensis, a moderate thermophile from the Great Artesian Basin of Australia.</title>
        <authorList>
            <person name="Patel B.K."/>
        </authorList>
    </citation>
    <scope>NUCLEOTIDE SEQUENCE [LARGE SCALE GENOMIC DNA]</scope>
    <source>
        <strain evidence="3 4">VF08</strain>
    </source>
</reference>
<feature type="region of interest" description="Disordered" evidence="1">
    <location>
        <begin position="116"/>
        <end position="159"/>
    </location>
</feature>
<protein>
    <submittedName>
        <fullName evidence="3">Uncharacterized protein</fullName>
    </submittedName>
</protein>
<keyword evidence="2" id="KW-1133">Transmembrane helix</keyword>
<dbReference type="RefSeq" id="WP_057976365.1">
    <property type="nucleotide sequence ID" value="NZ_LKHP01000001.1"/>
</dbReference>
<keyword evidence="4" id="KW-1185">Reference proteome</keyword>
<keyword evidence="2" id="KW-0472">Membrane</keyword>
<evidence type="ECO:0000313" key="4">
    <source>
        <dbReference type="Proteomes" id="UP000052015"/>
    </source>
</evidence>
<sequence>MKESKYINTLFSEQEEIEAGLLKDLTLEPPYNLHEAVMRNIKTKENKLIRRFNFKKYLSVAAAIVIFVAGAGRMVYVGLEKEKEVNIVAQQEVNKEINTAKDNNDLAVALDNSNTKIQNNTNNTTQTKKETTKATKNTVKQNTEKPKKSIEKSDVDSNTTKVAVAQNNNISSTAEHNNNVLNTLSQGNITYSYELYYSERDINLLDYLKSNSQVISSELYSFTPEKFEEFKQYVDNNKLELKSLQISQQDSQQNEIVIRLIKK</sequence>
<evidence type="ECO:0000313" key="3">
    <source>
        <dbReference type="EMBL" id="KRQ88125.1"/>
    </source>
</evidence>
<dbReference type="EMBL" id="LKHP01000001">
    <property type="protein sequence ID" value="KRQ88125.1"/>
    <property type="molecule type" value="Genomic_DNA"/>
</dbReference>
<comment type="caution">
    <text evidence="3">The sequence shown here is derived from an EMBL/GenBank/DDBJ whole genome shotgun (WGS) entry which is preliminary data.</text>
</comment>
<evidence type="ECO:0000256" key="2">
    <source>
        <dbReference type="SAM" id="Phobius"/>
    </source>
</evidence>
<feature type="transmembrane region" description="Helical" evidence="2">
    <location>
        <begin position="57"/>
        <end position="79"/>
    </location>
</feature>
<dbReference type="OrthoDB" id="1955693at2"/>
<gene>
    <name evidence="3" type="ORF">ABG79_00294</name>
</gene>
<feature type="compositionally biased region" description="Low complexity" evidence="1">
    <location>
        <begin position="116"/>
        <end position="126"/>
    </location>
</feature>
<feature type="compositionally biased region" description="Basic and acidic residues" evidence="1">
    <location>
        <begin position="142"/>
        <end position="155"/>
    </location>
</feature>
<dbReference type="AlphaFoldDB" id="A0A0R3K0R3"/>
<accession>A0A0R3K0R3</accession>
<proteinExistence type="predicted"/>
<evidence type="ECO:0000256" key="1">
    <source>
        <dbReference type="SAM" id="MobiDB-lite"/>
    </source>
</evidence>
<keyword evidence="2" id="KW-0812">Transmembrane</keyword>